<comment type="caution">
    <text evidence="3">The sequence shown here is derived from an EMBL/GenBank/DDBJ whole genome shotgun (WGS) entry which is preliminary data.</text>
</comment>
<dbReference type="RefSeq" id="WP_211957512.1">
    <property type="nucleotide sequence ID" value="NZ_CAJPVI010000059.1"/>
</dbReference>
<name>A0ABN7QBY9_9BURK</name>
<dbReference type="PANTHER" id="PTHR43022">
    <property type="entry name" value="PROTEIN SMF"/>
    <property type="match status" value="1"/>
</dbReference>
<gene>
    <name evidence="3" type="ORF">LMG26411_06703</name>
</gene>
<reference evidence="3 4" key="1">
    <citation type="submission" date="2021-03" db="EMBL/GenBank/DDBJ databases">
        <authorList>
            <person name="Peeters C."/>
        </authorList>
    </citation>
    <scope>NUCLEOTIDE SEQUENCE [LARGE SCALE GENOMIC DNA]</scope>
    <source>
        <strain evidence="3 4">LMG 26411</strain>
    </source>
</reference>
<dbReference type="PANTHER" id="PTHR43022:SF1">
    <property type="entry name" value="PROTEIN SMF"/>
    <property type="match status" value="1"/>
</dbReference>
<protein>
    <recommendedName>
        <fullName evidence="2">Smf/DprA SLOG domain-containing protein</fullName>
    </recommendedName>
</protein>
<sequence length="315" mass="33892">MAVSDYTIRVLIASKVKGVGRKTLQALTREPLFFQVKLEELAETFPELALLQPASLTYETAVKAAEDDLRQASERGHTILSPSDSDYPRLLATTEDRPALLYVAGDPARFSKKAIAVIGTREPSKHGIETARRITQYFGSAGWQIVSGLALGLDSVAHKEALNHDGSTVAAMAHGLDSVYPKSNAALADAIVAKGGLLVSEYGYGTPAFSGQFVERDRIQAALSKAVVMAQSDRGGGSLHASRAALRYRRFLIVPVATRADITSGYEKARGNIALTTGSVTEKLSILKCQESDLERLIVLRSKSEYEAIEAALLT</sequence>
<dbReference type="InterPro" id="IPR003488">
    <property type="entry name" value="DprA"/>
</dbReference>
<evidence type="ECO:0000259" key="2">
    <source>
        <dbReference type="Pfam" id="PF02481"/>
    </source>
</evidence>
<dbReference type="Proteomes" id="UP000672657">
    <property type="component" value="Unassembled WGS sequence"/>
</dbReference>
<evidence type="ECO:0000313" key="4">
    <source>
        <dbReference type="Proteomes" id="UP000672657"/>
    </source>
</evidence>
<organism evidence="3 4">
    <name type="scientific">Cupriavidus numazuensis</name>
    <dbReference type="NCBI Taxonomy" id="221992"/>
    <lineage>
        <taxon>Bacteria</taxon>
        <taxon>Pseudomonadati</taxon>
        <taxon>Pseudomonadota</taxon>
        <taxon>Betaproteobacteria</taxon>
        <taxon>Burkholderiales</taxon>
        <taxon>Burkholderiaceae</taxon>
        <taxon>Cupriavidus</taxon>
    </lineage>
</organism>
<accession>A0ABN7QBY9</accession>
<dbReference type="Pfam" id="PF02481">
    <property type="entry name" value="DNA_processg_A"/>
    <property type="match status" value="1"/>
</dbReference>
<evidence type="ECO:0000313" key="3">
    <source>
        <dbReference type="EMBL" id="CAG2159436.1"/>
    </source>
</evidence>
<feature type="domain" description="Smf/DprA SLOG" evidence="2">
    <location>
        <begin position="79"/>
        <end position="269"/>
    </location>
</feature>
<proteinExistence type="inferred from homology"/>
<comment type="similarity">
    <text evidence="1">Belongs to the DprA/Smf family.</text>
</comment>
<evidence type="ECO:0000256" key="1">
    <source>
        <dbReference type="ARBA" id="ARBA00006525"/>
    </source>
</evidence>
<dbReference type="InterPro" id="IPR057666">
    <property type="entry name" value="DrpA_SLOG"/>
</dbReference>
<dbReference type="SUPFAM" id="SSF102405">
    <property type="entry name" value="MCP/YpsA-like"/>
    <property type="match status" value="1"/>
</dbReference>
<dbReference type="Gene3D" id="3.40.50.450">
    <property type="match status" value="1"/>
</dbReference>
<dbReference type="EMBL" id="CAJPVI010000059">
    <property type="protein sequence ID" value="CAG2159436.1"/>
    <property type="molecule type" value="Genomic_DNA"/>
</dbReference>
<keyword evidence="4" id="KW-1185">Reference proteome</keyword>